<feature type="region of interest" description="Disordered" evidence="1">
    <location>
        <begin position="384"/>
        <end position="425"/>
    </location>
</feature>
<feature type="compositionally biased region" description="Pro residues" evidence="1">
    <location>
        <begin position="670"/>
        <end position="688"/>
    </location>
</feature>
<feature type="compositionally biased region" description="Pro residues" evidence="1">
    <location>
        <begin position="1198"/>
        <end position="1207"/>
    </location>
</feature>
<sequence>MWADGGGPCSARDYITAACIISVASISSMASSPSHSSPSQSSPSRSAQSRKIKWYLDQRGHMCQNRRRPKGIDVDPADIQYHIFSADTLSELVTYLPQCQEFATVDYQALQNTREIFYSVEFHPKMFDNLDEAAETWERSRESVASRIMLATWDTDRAHWFVYLEIGAHSKYTRMKAFRVRIEFVENRGGDRGAEAYVTPLLSTSAPMSPALVFLGHHKITPNTSTQLWTPHNIFDAAQQFFSATTPSLFKLISPVSFYPLVGQPLTAFQMDPNEPSSWEPDTRFGPPDAQPSDSQQSRDHSPDPFGSSDYTAFGTDYWAQASLPGDFVMPPVETLQDAGMSLSDIDHALGSDLGDELDELESSVAGTPSPKRPLVDRFDYRDQVGGGRWPEEQIGGRWREESPSLPAGDQVGGGRWREASPLPERDQVSTYFRAKVRPTTNASPVSLASVARRQKAAAAAMPPPPPPTGDNREPRHQKAPAAAMPPPPPPTGDNRKLRHQKAAATAVQPPPPPTGDYREPRHQKAAPAAVPPPPPPTGDNRGPRHQKPVAAARPPPPPLALAGNNRELRQPPPPPPPAAGNNRKPRQRSPGATGRSPPPHPYNRYPHVARGEFFEAVGSPTRVIPHLLRGGLPMDAIGRRPMLSKGPRSPGKPRSADVMRRRSSLLRRTPPPPPPAPGTPPPPPGNCTPPLFFPCTLPPPSGDRTPPPSSSGLCTNMAPEDISIMGYQGTLDDFRTNEDFGFAHMAVPSPPAHFMSPPPANFSTSPPVDFEADEMEMEEMEEVEEAEEAEEVEEMEVETSDADDPAPSGTGKLTAAQQTALTTCFTSMMELVNTCATKAGLTPRARSPRLWEARYATHHLNRLNELVRAGAEEPLVDSKGVPRAFTPTEIRAAYYRFFDQYKSEKAWSILRKHMEYAAVEVAPTVGGRQRRFQSVFKKTIGTAVTVEQRDNFHVFYMQIGSHVNQDTELGDVYYSPGLAGFFEKMGYTVDEILGCAKTAAFDWEVKRMHELKGRAVTGSTSAASTTAATSTSAASASASTTVVVKVERARAPPQKQDYSGMTEAEKKAARKALTAERLARGKTEIKDLRDCLGHMSLADVKINIFKGNNGFMWTIACSVLFRANLVLLNFPGLLARLPNEADPDKASNAWRQVDREALNHALDMRGTSGEGLRLQRLPESKPYTKGDIVIFSHDYSEPPPPGPPTSPAYIRHWRTSNRRAVPCADTEGECGDERPDLQDGPGVPQSQGRGRGREGEGEGEGEAETEEDDDDEAREEAEGNEEEEVDENELDEAESEELEEFPKKRRRTTASATASTSTSAATSSTSTRAQASGTLSAGKGRAPRTKKGTKKAVSASKRSLPKSSPPKRASTGVTTRRAAATAAKSEVEEPRQEGGGRPPAAKKQAKVRFEESSPCTSDFYASDSTDDEDQPEPEETTVYSLRGARPIGTAISNPDGSWAMSPAGSPPPSKPDAPAKKRGKPEAPAETSGKRRKVEKEKGPVESSGKSSGKRRKAEDVAERPPGKRRKADTPTASSSTASSSTNTVAPAGVLPSAVPPAAPAAPLLDPAVASLLVALSKINPDTLAALSGALGAAAPPPQPPQ</sequence>
<feature type="compositionally biased region" description="Basic residues" evidence="1">
    <location>
        <begin position="1342"/>
        <end position="1351"/>
    </location>
</feature>
<evidence type="ECO:0000256" key="1">
    <source>
        <dbReference type="SAM" id="MobiDB-lite"/>
    </source>
</evidence>
<feature type="compositionally biased region" description="Basic and acidic residues" evidence="1">
    <location>
        <begin position="1514"/>
        <end position="1523"/>
    </location>
</feature>
<feature type="region of interest" description="Disordered" evidence="1">
    <location>
        <begin position="442"/>
        <end position="608"/>
    </location>
</feature>
<name>A0AAD6Z4X6_9AGAR</name>
<keyword evidence="3" id="KW-1185">Reference proteome</keyword>
<feature type="compositionally biased region" description="Acidic residues" evidence="1">
    <location>
        <begin position="783"/>
        <end position="805"/>
    </location>
</feature>
<accession>A0AAD6Z4X6</accession>
<feature type="compositionally biased region" description="Basic and acidic residues" evidence="1">
    <location>
        <begin position="1386"/>
        <end position="1395"/>
    </location>
</feature>
<dbReference type="EMBL" id="JARIHO010000089">
    <property type="protein sequence ID" value="KAJ7307109.1"/>
    <property type="molecule type" value="Genomic_DNA"/>
</dbReference>
<evidence type="ECO:0000313" key="2">
    <source>
        <dbReference type="EMBL" id="KAJ7307109.1"/>
    </source>
</evidence>
<feature type="compositionally biased region" description="Low complexity" evidence="1">
    <location>
        <begin position="1355"/>
        <end position="1384"/>
    </location>
</feature>
<organism evidence="2 3">
    <name type="scientific">Mycena albidolilacea</name>
    <dbReference type="NCBI Taxonomy" id="1033008"/>
    <lineage>
        <taxon>Eukaryota</taxon>
        <taxon>Fungi</taxon>
        <taxon>Dikarya</taxon>
        <taxon>Basidiomycota</taxon>
        <taxon>Agaricomycotina</taxon>
        <taxon>Agaricomycetes</taxon>
        <taxon>Agaricomycetidae</taxon>
        <taxon>Agaricales</taxon>
        <taxon>Marasmiineae</taxon>
        <taxon>Mycenaceae</taxon>
        <taxon>Mycena</taxon>
    </lineage>
</organism>
<feature type="region of interest" description="Disordered" evidence="1">
    <location>
        <begin position="269"/>
        <end position="307"/>
    </location>
</feature>
<dbReference type="Proteomes" id="UP001218218">
    <property type="component" value="Unassembled WGS sequence"/>
</dbReference>
<feature type="compositionally biased region" description="Pro residues" evidence="1">
    <location>
        <begin position="697"/>
        <end position="710"/>
    </location>
</feature>
<feature type="region of interest" description="Disordered" evidence="1">
    <location>
        <begin position="1192"/>
        <end position="1211"/>
    </location>
</feature>
<gene>
    <name evidence="2" type="ORF">DFH08DRAFT_824372</name>
</gene>
<feature type="compositionally biased region" description="Acidic residues" evidence="1">
    <location>
        <begin position="1425"/>
        <end position="1436"/>
    </location>
</feature>
<feature type="compositionally biased region" description="Basic and acidic residues" evidence="1">
    <location>
        <begin position="416"/>
        <end position="425"/>
    </location>
</feature>
<protein>
    <submittedName>
        <fullName evidence="2">Uncharacterized protein</fullName>
    </submittedName>
</protein>
<feature type="region of interest" description="Disordered" evidence="1">
    <location>
        <begin position="783"/>
        <end position="813"/>
    </location>
</feature>
<feature type="region of interest" description="Disordered" evidence="1">
    <location>
        <begin position="633"/>
        <end position="715"/>
    </location>
</feature>
<comment type="caution">
    <text evidence="2">The sequence shown here is derived from an EMBL/GenBank/DDBJ whole genome shotgun (WGS) entry which is preliminary data.</text>
</comment>
<proteinExistence type="predicted"/>
<reference evidence="2" key="1">
    <citation type="submission" date="2023-03" db="EMBL/GenBank/DDBJ databases">
        <title>Massive genome expansion in bonnet fungi (Mycena s.s.) driven by repeated elements and novel gene families across ecological guilds.</title>
        <authorList>
            <consortium name="Lawrence Berkeley National Laboratory"/>
            <person name="Harder C.B."/>
            <person name="Miyauchi S."/>
            <person name="Viragh M."/>
            <person name="Kuo A."/>
            <person name="Thoen E."/>
            <person name="Andreopoulos B."/>
            <person name="Lu D."/>
            <person name="Skrede I."/>
            <person name="Drula E."/>
            <person name="Henrissat B."/>
            <person name="Morin E."/>
            <person name="Kohler A."/>
            <person name="Barry K."/>
            <person name="LaButti K."/>
            <person name="Morin E."/>
            <person name="Salamov A."/>
            <person name="Lipzen A."/>
            <person name="Mereny Z."/>
            <person name="Hegedus B."/>
            <person name="Baldrian P."/>
            <person name="Stursova M."/>
            <person name="Weitz H."/>
            <person name="Taylor A."/>
            <person name="Grigoriev I.V."/>
            <person name="Nagy L.G."/>
            <person name="Martin F."/>
            <person name="Kauserud H."/>
        </authorList>
    </citation>
    <scope>NUCLEOTIDE SEQUENCE</scope>
    <source>
        <strain evidence="2">CBHHK002</strain>
    </source>
</reference>
<feature type="compositionally biased region" description="Low complexity" evidence="1">
    <location>
        <begin position="1531"/>
        <end position="1554"/>
    </location>
</feature>
<feature type="compositionally biased region" description="Acidic residues" evidence="1">
    <location>
        <begin position="1258"/>
        <end position="1300"/>
    </location>
</feature>
<evidence type="ECO:0000313" key="3">
    <source>
        <dbReference type="Proteomes" id="UP001218218"/>
    </source>
</evidence>
<feature type="region of interest" description="Disordered" evidence="1">
    <location>
        <begin position="1224"/>
        <end position="1563"/>
    </location>
</feature>
<feature type="compositionally biased region" description="Low complexity" evidence="1">
    <location>
        <begin position="1310"/>
        <end position="1333"/>
    </location>
</feature>